<gene>
    <name evidence="9" type="ORF">Ocin01_18136</name>
</gene>
<keyword evidence="10" id="KW-1185">Reference proteome</keyword>
<comment type="subcellular location">
    <subcellularLocation>
        <location evidence="1">Membrane</location>
        <topology evidence="1">Multi-pass membrane protein</topology>
    </subcellularLocation>
</comment>
<feature type="transmembrane region" description="Helical" evidence="8">
    <location>
        <begin position="12"/>
        <end position="33"/>
    </location>
</feature>
<evidence type="ECO:0000256" key="7">
    <source>
        <dbReference type="ARBA" id="ARBA00023180"/>
    </source>
</evidence>
<dbReference type="PANTHER" id="PTHR12185:SF14">
    <property type="entry name" value="CHOLESTEROL UPTAKE PROTEIN 1"/>
    <property type="match status" value="1"/>
</dbReference>
<sequence>MGLTLELAGFNMFMLAVFVISGSPLVVLSSYFVPNPSATNDTFNKLYSDTVNNTIQKVYLYDYKSLEKDLSNINLRLEVATNACAGATNLSALSFTVLKPSTVSSSFRLPTFYKRNGSPLDTQNPDNYKAERTICIFHANASDTISITVVLSTGSLTSIPFSIRIIPTEDLSLKLNAVKPLTITPNIPSFYSLQFPSSPSLTSARVFVDSECLDKICMTISVQRKMCPVFDQERSIHYEGIFQTITSRGALIVKREDPFEEGFIIVLIAHPSYGM</sequence>
<protein>
    <submittedName>
        <fullName evidence="9">SID1 transmembrane family member 1</fullName>
    </submittedName>
</protein>
<evidence type="ECO:0000256" key="6">
    <source>
        <dbReference type="ARBA" id="ARBA00023136"/>
    </source>
</evidence>
<dbReference type="Proteomes" id="UP000094527">
    <property type="component" value="Unassembled WGS sequence"/>
</dbReference>
<dbReference type="InterPro" id="IPR025958">
    <property type="entry name" value="SID1_TM_fam"/>
</dbReference>
<evidence type="ECO:0000256" key="5">
    <source>
        <dbReference type="ARBA" id="ARBA00022989"/>
    </source>
</evidence>
<reference evidence="9 10" key="1">
    <citation type="journal article" date="2016" name="Genome Biol. Evol.">
        <title>Gene Family Evolution Reflects Adaptation to Soil Environmental Stressors in the Genome of the Collembolan Orchesella cincta.</title>
        <authorList>
            <person name="Faddeeva-Vakhrusheva A."/>
            <person name="Derks M.F."/>
            <person name="Anvar S.Y."/>
            <person name="Agamennone V."/>
            <person name="Suring W."/>
            <person name="Smit S."/>
            <person name="van Straalen N.M."/>
            <person name="Roelofs D."/>
        </authorList>
    </citation>
    <scope>NUCLEOTIDE SEQUENCE [LARGE SCALE GENOMIC DNA]</scope>
    <source>
        <tissue evidence="9">Mixed pool</tissue>
    </source>
</reference>
<keyword evidence="7" id="KW-0325">Glycoprotein</keyword>
<name>A0A1D2M6E3_ORCCI</name>
<dbReference type="AlphaFoldDB" id="A0A1D2M6E3"/>
<dbReference type="EMBL" id="LJIJ01003443">
    <property type="protein sequence ID" value="ODM88547.1"/>
    <property type="molecule type" value="Genomic_DNA"/>
</dbReference>
<proteinExistence type="inferred from homology"/>
<keyword evidence="4" id="KW-0732">Signal</keyword>
<organism evidence="9 10">
    <name type="scientific">Orchesella cincta</name>
    <name type="common">Springtail</name>
    <name type="synonym">Podura cincta</name>
    <dbReference type="NCBI Taxonomy" id="48709"/>
    <lineage>
        <taxon>Eukaryota</taxon>
        <taxon>Metazoa</taxon>
        <taxon>Ecdysozoa</taxon>
        <taxon>Arthropoda</taxon>
        <taxon>Hexapoda</taxon>
        <taxon>Collembola</taxon>
        <taxon>Entomobryomorpha</taxon>
        <taxon>Entomobryoidea</taxon>
        <taxon>Orchesellidae</taxon>
        <taxon>Orchesellinae</taxon>
        <taxon>Orchesella</taxon>
    </lineage>
</organism>
<evidence type="ECO:0000256" key="4">
    <source>
        <dbReference type="ARBA" id="ARBA00022729"/>
    </source>
</evidence>
<dbReference type="GO" id="GO:0005764">
    <property type="term" value="C:lysosome"/>
    <property type="evidence" value="ECO:0007669"/>
    <property type="project" value="TreeGrafter"/>
</dbReference>
<evidence type="ECO:0000256" key="2">
    <source>
        <dbReference type="ARBA" id="ARBA00006618"/>
    </source>
</evidence>
<accession>A0A1D2M6E3</accession>
<evidence type="ECO:0000313" key="10">
    <source>
        <dbReference type="Proteomes" id="UP000094527"/>
    </source>
</evidence>
<dbReference type="OrthoDB" id="416618at2759"/>
<evidence type="ECO:0000256" key="1">
    <source>
        <dbReference type="ARBA" id="ARBA00004141"/>
    </source>
</evidence>
<keyword evidence="3 8" id="KW-0812">Transmembrane</keyword>
<dbReference type="Pfam" id="PF13965">
    <property type="entry name" value="SID-1_RNA_chan"/>
    <property type="match status" value="1"/>
</dbReference>
<comment type="similarity">
    <text evidence="2">Belongs to the SID1 family.</text>
</comment>
<comment type="caution">
    <text evidence="9">The sequence shown here is derived from an EMBL/GenBank/DDBJ whole genome shotgun (WGS) entry which is preliminary data.</text>
</comment>
<dbReference type="GO" id="GO:0003725">
    <property type="term" value="F:double-stranded RNA binding"/>
    <property type="evidence" value="ECO:0007669"/>
    <property type="project" value="TreeGrafter"/>
</dbReference>
<keyword evidence="6 8" id="KW-0472">Membrane</keyword>
<evidence type="ECO:0000256" key="8">
    <source>
        <dbReference type="SAM" id="Phobius"/>
    </source>
</evidence>
<dbReference type="PANTHER" id="PTHR12185">
    <property type="entry name" value="SID1 TRANSMEMBRANE FAMILY MEMEBER"/>
    <property type="match status" value="1"/>
</dbReference>
<evidence type="ECO:0000313" key="9">
    <source>
        <dbReference type="EMBL" id="ODM88547.1"/>
    </source>
</evidence>
<dbReference type="STRING" id="48709.A0A1D2M6E3"/>
<evidence type="ECO:0000256" key="3">
    <source>
        <dbReference type="ARBA" id="ARBA00022692"/>
    </source>
</evidence>
<dbReference type="GO" id="GO:0005886">
    <property type="term" value="C:plasma membrane"/>
    <property type="evidence" value="ECO:0007669"/>
    <property type="project" value="TreeGrafter"/>
</dbReference>
<dbReference type="GO" id="GO:0051033">
    <property type="term" value="F:RNA transmembrane transporter activity"/>
    <property type="evidence" value="ECO:0007669"/>
    <property type="project" value="TreeGrafter"/>
</dbReference>
<keyword evidence="5 8" id="KW-1133">Transmembrane helix</keyword>